<organism evidence="2 3">
    <name type="scientific">Pseudaminobacter salicylatoxidans</name>
    <dbReference type="NCBI Taxonomy" id="93369"/>
    <lineage>
        <taxon>Bacteria</taxon>
        <taxon>Pseudomonadati</taxon>
        <taxon>Pseudomonadota</taxon>
        <taxon>Alphaproteobacteria</taxon>
        <taxon>Hyphomicrobiales</taxon>
        <taxon>Phyllobacteriaceae</taxon>
        <taxon>Pseudaminobacter</taxon>
    </lineage>
</organism>
<protein>
    <submittedName>
        <fullName evidence="2">Uncharacterized protein</fullName>
    </submittedName>
</protein>
<comment type="caution">
    <text evidence="2">The sequence shown here is derived from an EMBL/GenBank/DDBJ whole genome shotgun (WGS) entry which is preliminary data.</text>
</comment>
<keyword evidence="1" id="KW-0732">Signal</keyword>
<dbReference type="AlphaFoldDB" id="A0A316CL49"/>
<evidence type="ECO:0000313" key="3">
    <source>
        <dbReference type="Proteomes" id="UP000245396"/>
    </source>
</evidence>
<evidence type="ECO:0000256" key="1">
    <source>
        <dbReference type="SAM" id="SignalP"/>
    </source>
</evidence>
<dbReference type="RefSeq" id="WP_109613773.1">
    <property type="nucleotide sequence ID" value="NZ_QGGG01000012.1"/>
</dbReference>
<gene>
    <name evidence="2" type="ORF">C7441_1129</name>
</gene>
<reference evidence="2 3" key="1">
    <citation type="submission" date="2018-05" db="EMBL/GenBank/DDBJ databases">
        <title>Genomic Encyclopedia of Type Strains, Phase IV (KMG-IV): sequencing the most valuable type-strain genomes for metagenomic binning, comparative biology and taxonomic classification.</title>
        <authorList>
            <person name="Goeker M."/>
        </authorList>
    </citation>
    <scope>NUCLEOTIDE SEQUENCE [LARGE SCALE GENOMIC DNA]</scope>
    <source>
        <strain evidence="2 3">DSM 6986</strain>
    </source>
</reference>
<feature type="chain" id="PRO_5016251380" evidence="1">
    <location>
        <begin position="26"/>
        <end position="210"/>
    </location>
</feature>
<dbReference type="OrthoDB" id="6159094at2"/>
<feature type="signal peptide" evidence="1">
    <location>
        <begin position="1"/>
        <end position="25"/>
    </location>
</feature>
<accession>A0A316CL49</accession>
<sequence length="210" mass="23496">MNPRRSICNFAAVLAGLGIASPALADATNPDWPCMQRKVPELSLAQVWSGPELPEAARDWANDPEISRRVQDLSARRVPLKDAAQEIKDFAASLPGDQLLPKMAMLEQGLFDHMNAERSNVMDGITRYAHKQIELATQLRKEASQVDDLEDSKKADPKVLSQRQDQLAWGTRIFQERVKSLTYVCEVPTIIEQRLYQLSKAVADTLTAKK</sequence>
<name>A0A316CL49_PSESE</name>
<proteinExistence type="predicted"/>
<keyword evidence="3" id="KW-1185">Reference proteome</keyword>
<dbReference type="STRING" id="1192868.GCA_000304395_01658"/>
<dbReference type="EMBL" id="QGGG01000012">
    <property type="protein sequence ID" value="PWJ80469.1"/>
    <property type="molecule type" value="Genomic_DNA"/>
</dbReference>
<evidence type="ECO:0000313" key="2">
    <source>
        <dbReference type="EMBL" id="PWJ80469.1"/>
    </source>
</evidence>
<dbReference type="Proteomes" id="UP000245396">
    <property type="component" value="Unassembled WGS sequence"/>
</dbReference>